<dbReference type="EMBL" id="KN840438">
    <property type="protein sequence ID" value="KIP12789.1"/>
    <property type="molecule type" value="Genomic_DNA"/>
</dbReference>
<dbReference type="GO" id="GO:0003743">
    <property type="term" value="F:translation initiation factor activity"/>
    <property type="evidence" value="ECO:0007669"/>
    <property type="project" value="UniProtKB-UniRule"/>
</dbReference>
<keyword evidence="1 4" id="KW-0963">Cytoplasm</keyword>
<evidence type="ECO:0000256" key="4">
    <source>
        <dbReference type="HAMAP-Rule" id="MF_03005"/>
    </source>
</evidence>
<comment type="subcellular location">
    <subcellularLocation>
        <location evidence="4">Cytoplasm</location>
    </subcellularLocation>
</comment>
<dbReference type="PANTHER" id="PTHR10540">
    <property type="entry name" value="EUKARYOTIC TRANSLATION INITIATION FACTOR 3 SUBUNIT F-RELATED"/>
    <property type="match status" value="1"/>
</dbReference>
<dbReference type="AlphaFoldDB" id="A0A0C3P498"/>
<evidence type="ECO:0000256" key="3">
    <source>
        <dbReference type="ARBA" id="ARBA00022917"/>
    </source>
</evidence>
<feature type="domain" description="MPN" evidence="5">
    <location>
        <begin position="30"/>
        <end position="164"/>
    </location>
</feature>
<dbReference type="InterPro" id="IPR000555">
    <property type="entry name" value="JAMM/MPN+_dom"/>
</dbReference>
<protein>
    <recommendedName>
        <fullName evidence="4">Eukaryotic translation initiation factor 3 subunit F</fullName>
        <shortName evidence="4">eIF3f</shortName>
    </recommendedName>
</protein>
<dbReference type="GO" id="GO:0001732">
    <property type="term" value="P:formation of cytoplasmic translation initiation complex"/>
    <property type="evidence" value="ECO:0007669"/>
    <property type="project" value="UniProtKB-UniRule"/>
</dbReference>
<dbReference type="InterPro" id="IPR024969">
    <property type="entry name" value="EIF3F/CSN6-like_C"/>
</dbReference>
<name>A0A0C3P498_PHLG1</name>
<dbReference type="SMART" id="SM00232">
    <property type="entry name" value="JAB_MPN"/>
    <property type="match status" value="1"/>
</dbReference>
<evidence type="ECO:0000256" key="2">
    <source>
        <dbReference type="ARBA" id="ARBA00022540"/>
    </source>
</evidence>
<dbReference type="InterPro" id="IPR037518">
    <property type="entry name" value="MPN"/>
</dbReference>
<keyword evidence="3 4" id="KW-0648">Protein biosynthesis</keyword>
<dbReference type="GO" id="GO:0008237">
    <property type="term" value="F:metallopeptidase activity"/>
    <property type="evidence" value="ECO:0007669"/>
    <property type="project" value="InterPro"/>
</dbReference>
<dbReference type="PROSITE" id="PS50249">
    <property type="entry name" value="MPN"/>
    <property type="match status" value="1"/>
</dbReference>
<evidence type="ECO:0000256" key="1">
    <source>
        <dbReference type="ARBA" id="ARBA00022490"/>
    </source>
</evidence>
<comment type="subunit">
    <text evidence="4">Component of the eukaryotic translation initiation factor 3 (eIF-3) complex.</text>
</comment>
<organism evidence="6 7">
    <name type="scientific">Phlebiopsis gigantea (strain 11061_1 CR5-6)</name>
    <name type="common">White-rot fungus</name>
    <name type="synonym">Peniophora gigantea</name>
    <dbReference type="NCBI Taxonomy" id="745531"/>
    <lineage>
        <taxon>Eukaryota</taxon>
        <taxon>Fungi</taxon>
        <taxon>Dikarya</taxon>
        <taxon>Basidiomycota</taxon>
        <taxon>Agaricomycotina</taxon>
        <taxon>Agaricomycetes</taxon>
        <taxon>Polyporales</taxon>
        <taxon>Phanerochaetaceae</taxon>
        <taxon>Phlebiopsis</taxon>
    </lineage>
</organism>
<reference evidence="6 7" key="1">
    <citation type="journal article" date="2014" name="PLoS Genet.">
        <title>Analysis of the Phlebiopsis gigantea genome, transcriptome and secretome provides insight into its pioneer colonization strategies of wood.</title>
        <authorList>
            <person name="Hori C."/>
            <person name="Ishida T."/>
            <person name="Igarashi K."/>
            <person name="Samejima M."/>
            <person name="Suzuki H."/>
            <person name="Master E."/>
            <person name="Ferreira P."/>
            <person name="Ruiz-Duenas F.J."/>
            <person name="Held B."/>
            <person name="Canessa P."/>
            <person name="Larrondo L.F."/>
            <person name="Schmoll M."/>
            <person name="Druzhinina I.S."/>
            <person name="Kubicek C.P."/>
            <person name="Gaskell J.A."/>
            <person name="Kersten P."/>
            <person name="St John F."/>
            <person name="Glasner J."/>
            <person name="Sabat G."/>
            <person name="Splinter BonDurant S."/>
            <person name="Syed K."/>
            <person name="Yadav J."/>
            <person name="Mgbeahuruike A.C."/>
            <person name="Kovalchuk A."/>
            <person name="Asiegbu F.O."/>
            <person name="Lackner G."/>
            <person name="Hoffmeister D."/>
            <person name="Rencoret J."/>
            <person name="Gutierrez A."/>
            <person name="Sun H."/>
            <person name="Lindquist E."/>
            <person name="Barry K."/>
            <person name="Riley R."/>
            <person name="Grigoriev I.V."/>
            <person name="Henrissat B."/>
            <person name="Kues U."/>
            <person name="Berka R.M."/>
            <person name="Martinez A.T."/>
            <person name="Covert S.F."/>
            <person name="Blanchette R.A."/>
            <person name="Cullen D."/>
        </authorList>
    </citation>
    <scope>NUCLEOTIDE SEQUENCE [LARGE SCALE GENOMIC DNA]</scope>
    <source>
        <strain evidence="6 7">11061_1 CR5-6</strain>
    </source>
</reference>
<dbReference type="CDD" id="cd08064">
    <property type="entry name" value="MPN_eIF3f"/>
    <property type="match status" value="1"/>
</dbReference>
<dbReference type="InterPro" id="IPR027531">
    <property type="entry name" value="eIF3f"/>
</dbReference>
<dbReference type="GO" id="GO:0071541">
    <property type="term" value="C:eukaryotic translation initiation factor 3 complex, eIF3m"/>
    <property type="evidence" value="ECO:0007669"/>
    <property type="project" value="TreeGrafter"/>
</dbReference>
<dbReference type="GO" id="GO:0031369">
    <property type="term" value="F:translation initiation factor binding"/>
    <property type="evidence" value="ECO:0007669"/>
    <property type="project" value="InterPro"/>
</dbReference>
<evidence type="ECO:0000313" key="7">
    <source>
        <dbReference type="Proteomes" id="UP000053257"/>
    </source>
</evidence>
<gene>
    <name evidence="6" type="ORF">PHLGIDRAFT_17520</name>
</gene>
<dbReference type="GO" id="GO:0016282">
    <property type="term" value="C:eukaryotic 43S preinitiation complex"/>
    <property type="evidence" value="ECO:0007669"/>
    <property type="project" value="UniProtKB-UniRule"/>
</dbReference>
<dbReference type="Pfam" id="PF13012">
    <property type="entry name" value="MitMem_reg"/>
    <property type="match status" value="1"/>
</dbReference>
<dbReference type="GO" id="GO:0033290">
    <property type="term" value="C:eukaryotic 48S preinitiation complex"/>
    <property type="evidence" value="ECO:0007669"/>
    <property type="project" value="UniProtKB-UniRule"/>
</dbReference>
<keyword evidence="7" id="KW-1185">Reference proteome</keyword>
<dbReference type="HAMAP" id="MF_03005">
    <property type="entry name" value="eIF3f"/>
    <property type="match status" value="1"/>
</dbReference>
<evidence type="ECO:0000313" key="6">
    <source>
        <dbReference type="EMBL" id="KIP12789.1"/>
    </source>
</evidence>
<dbReference type="Pfam" id="PF01398">
    <property type="entry name" value="JAB"/>
    <property type="match status" value="1"/>
</dbReference>
<dbReference type="Gene3D" id="3.40.140.10">
    <property type="entry name" value="Cytidine Deaminase, domain 2"/>
    <property type="match status" value="1"/>
</dbReference>
<dbReference type="OrthoDB" id="25498at2759"/>
<comment type="function">
    <text evidence="4">Component of the eukaryotic translation initiation factor 3 (eIF-3) complex, which is involved in protein synthesis of a specialized repertoire of mRNAs and, together with other initiation factors, stimulates binding of mRNA and methionyl-tRNAi to the 40S ribosome. The eIF-3 complex specifically targets and initiates translation of a subset of mRNAs involved in cell proliferation.</text>
</comment>
<dbReference type="Proteomes" id="UP000053257">
    <property type="component" value="Unassembled WGS sequence"/>
</dbReference>
<dbReference type="PANTHER" id="PTHR10540:SF6">
    <property type="entry name" value="EUKARYOTIC TRANSLATION INITIATION FACTOR 3 SUBUNIT F"/>
    <property type="match status" value="1"/>
</dbReference>
<evidence type="ECO:0000259" key="5">
    <source>
        <dbReference type="PROSITE" id="PS50249"/>
    </source>
</evidence>
<dbReference type="HOGENOM" id="CLU_027018_0_2_1"/>
<sequence>MPLAHASSAVHAQNATPGFLANPGRAPTSVTVHPVALFTILDHYLRRTDAQERVIGTLLGTRADTGEIEVKSAFAVLHSETAEQVAVDMEYHHAMYELHHKVNPKEVIVGWYSTGSNLNTYSALIQNFYSQETAPHQAVHLALNTGAEGGEGAGVKAYISSPVGVSPKPENCVFTPIPCELTFKEAERSGLDLLTSVAQGSTDPYPAADLDILERALDTVSNMLDRVLSYVRSVLAGEVKGDAAVGRYLMNTFGASTEDLDKGSFNASLQDTLMVSYLANLVRSQAQVSSRLALTRAS</sequence>
<accession>A0A0C3P498</accession>
<proteinExistence type="inferred from homology"/>
<comment type="similarity">
    <text evidence="4">Belongs to the eIF-3 subunit F family.</text>
</comment>
<dbReference type="STRING" id="745531.A0A0C3P498"/>
<keyword evidence="2 4" id="KW-0396">Initiation factor</keyword>